<evidence type="ECO:0000313" key="2">
    <source>
        <dbReference type="Proteomes" id="UP000242849"/>
    </source>
</evidence>
<name>A0A1H5BYF4_PSEAG</name>
<dbReference type="EMBL" id="FNSC01000001">
    <property type="protein sequence ID" value="SED59426.1"/>
    <property type="molecule type" value="Genomic_DNA"/>
</dbReference>
<reference evidence="2" key="1">
    <citation type="submission" date="2016-10" db="EMBL/GenBank/DDBJ databases">
        <authorList>
            <person name="Varghese N."/>
            <person name="Submissions S."/>
        </authorList>
    </citation>
    <scope>NUCLEOTIDE SEQUENCE [LARGE SCALE GENOMIC DNA]</scope>
    <source>
        <strain evidence="2">DSM 12111</strain>
    </source>
</reference>
<dbReference type="Proteomes" id="UP000242849">
    <property type="component" value="Unassembled WGS sequence"/>
</dbReference>
<proteinExistence type="predicted"/>
<organism evidence="1 2">
    <name type="scientific">Pseudomonas anguilliseptica</name>
    <dbReference type="NCBI Taxonomy" id="53406"/>
    <lineage>
        <taxon>Bacteria</taxon>
        <taxon>Pseudomonadati</taxon>
        <taxon>Pseudomonadota</taxon>
        <taxon>Gammaproteobacteria</taxon>
        <taxon>Pseudomonadales</taxon>
        <taxon>Pseudomonadaceae</taxon>
        <taxon>Pseudomonas</taxon>
    </lineage>
</organism>
<dbReference type="PROSITE" id="PS51257">
    <property type="entry name" value="PROKAR_LIPOPROTEIN"/>
    <property type="match status" value="1"/>
</dbReference>
<dbReference type="OrthoDB" id="6857885at2"/>
<dbReference type="AlphaFoldDB" id="A0A1H5BYF4"/>
<sequence length="175" mass="19220">MMNLRWLAIAVLLTFSSGCSNYQYKTYMGNVDDPAIKILDLSGGSADAPVIHFDTMQYRDLGIPFHRLLLAVQVDGKRLPHAGRHSLLNFSGYQAVRLAPGKHTIEWCWISMNKLGTGGGVCGFGATGIELEAGKRYLATWSAATSIKGPPQREQMEIKVSSFVLDRDSGLQVYP</sequence>
<gene>
    <name evidence="1" type="ORF">SAMN05421553_2944</name>
</gene>
<dbReference type="RefSeq" id="WP_090382845.1">
    <property type="nucleotide sequence ID" value="NZ_CP156749.1"/>
</dbReference>
<evidence type="ECO:0000313" key="1">
    <source>
        <dbReference type="EMBL" id="SED59426.1"/>
    </source>
</evidence>
<keyword evidence="2" id="KW-1185">Reference proteome</keyword>
<protein>
    <submittedName>
        <fullName evidence="1">Uncharacterized protein</fullName>
    </submittedName>
</protein>
<accession>A0A1H5BYF4</accession>